<evidence type="ECO:0000256" key="7">
    <source>
        <dbReference type="ARBA" id="ARBA00025211"/>
    </source>
</evidence>
<keyword evidence="4 9" id="KW-0808">Transferase</keyword>
<dbReference type="InterPro" id="IPR036625">
    <property type="entry name" value="E3-bd_dom_sf"/>
</dbReference>
<gene>
    <name evidence="13" type="ORF">F927_00825</name>
</gene>
<dbReference type="InterPro" id="IPR011053">
    <property type="entry name" value="Single_hybrid_motif"/>
</dbReference>
<evidence type="ECO:0000256" key="2">
    <source>
        <dbReference type="ARBA" id="ARBA00007317"/>
    </source>
</evidence>
<feature type="compositionally biased region" description="Low complexity" evidence="10">
    <location>
        <begin position="96"/>
        <end position="112"/>
    </location>
</feature>
<dbReference type="SUPFAM" id="SSF52777">
    <property type="entry name" value="CoA-dependent acyltransferases"/>
    <property type="match status" value="1"/>
</dbReference>
<evidence type="ECO:0000256" key="9">
    <source>
        <dbReference type="RuleBase" id="RU003423"/>
    </source>
</evidence>
<dbReference type="Gene3D" id="4.10.320.10">
    <property type="entry name" value="E3-binding domain"/>
    <property type="match status" value="1"/>
</dbReference>
<feature type="region of interest" description="Disordered" evidence="10">
    <location>
        <begin position="322"/>
        <end position="346"/>
    </location>
</feature>
<dbReference type="RefSeq" id="WP_005087185.1">
    <property type="nucleotide sequence ID" value="NZ_ASYX01000001.1"/>
</dbReference>
<dbReference type="PANTHER" id="PTHR43178:SF2">
    <property type="entry name" value="DIHYDROLIPOYLLYSINE-RESIDUE ACETYLTRANSFERASE COMPONENT OF PYRUVATE DEHYDROGENASE COMPLEX"/>
    <property type="match status" value="1"/>
</dbReference>
<keyword evidence="5 9" id="KW-0450">Lipoyl</keyword>
<dbReference type="InterPro" id="IPR004167">
    <property type="entry name" value="PSBD"/>
</dbReference>
<dbReference type="SUPFAM" id="SSF51230">
    <property type="entry name" value="Single hybrid motif"/>
    <property type="match status" value="3"/>
</dbReference>
<dbReference type="HOGENOM" id="CLU_016733_10_0_6"/>
<dbReference type="AlphaFoldDB" id="N9GSV1"/>
<evidence type="ECO:0000259" key="11">
    <source>
        <dbReference type="PROSITE" id="PS50968"/>
    </source>
</evidence>
<comment type="cofactor">
    <cofactor evidence="1 9">
        <name>(R)-lipoate</name>
        <dbReference type="ChEBI" id="CHEBI:83088"/>
    </cofactor>
</comment>
<comment type="similarity">
    <text evidence="2 9">Belongs to the 2-oxoacid dehydrogenase family.</text>
</comment>
<dbReference type="InterPro" id="IPR001078">
    <property type="entry name" value="2-oxoacid_DH_actylTfrase"/>
</dbReference>
<comment type="caution">
    <text evidence="13">The sequence shown here is derived from an EMBL/GenBank/DDBJ whole genome shotgun (WGS) entry which is preliminary data.</text>
</comment>
<evidence type="ECO:0000256" key="6">
    <source>
        <dbReference type="ARBA" id="ARBA00023315"/>
    </source>
</evidence>
<evidence type="ECO:0000256" key="8">
    <source>
        <dbReference type="ARBA" id="ARBA00048370"/>
    </source>
</evidence>
<accession>N9GSV1</accession>
<feature type="domain" description="Lipoyl-binding" evidence="11">
    <location>
        <begin position="112"/>
        <end position="187"/>
    </location>
</feature>
<dbReference type="InterPro" id="IPR023213">
    <property type="entry name" value="CAT-like_dom_sf"/>
</dbReference>
<dbReference type="GO" id="GO:0006086">
    <property type="term" value="P:pyruvate decarboxylation to acetyl-CoA"/>
    <property type="evidence" value="ECO:0007669"/>
    <property type="project" value="TreeGrafter"/>
</dbReference>
<dbReference type="InterPro" id="IPR000089">
    <property type="entry name" value="Biotin_lipoyl"/>
</dbReference>
<feature type="domain" description="Peripheral subunit-binding (PSBD)" evidence="12">
    <location>
        <begin position="357"/>
        <end position="394"/>
    </location>
</feature>
<dbReference type="FunFam" id="3.30.559.10:FF:000004">
    <property type="entry name" value="Acetyltransferase component of pyruvate dehydrogenase complex"/>
    <property type="match status" value="1"/>
</dbReference>
<dbReference type="GO" id="GO:0005737">
    <property type="term" value="C:cytoplasm"/>
    <property type="evidence" value="ECO:0007669"/>
    <property type="project" value="TreeGrafter"/>
</dbReference>
<evidence type="ECO:0000256" key="5">
    <source>
        <dbReference type="ARBA" id="ARBA00022823"/>
    </source>
</evidence>
<evidence type="ECO:0000256" key="3">
    <source>
        <dbReference type="ARBA" id="ARBA00011484"/>
    </source>
</evidence>
<keyword evidence="6 9" id="KW-0012">Acyltransferase</keyword>
<dbReference type="GO" id="GO:0031405">
    <property type="term" value="F:lipoic acid binding"/>
    <property type="evidence" value="ECO:0007669"/>
    <property type="project" value="TreeGrafter"/>
</dbReference>
<dbReference type="Pfam" id="PF00198">
    <property type="entry name" value="2-oxoacid_dh"/>
    <property type="match status" value="1"/>
</dbReference>
<sequence length="655" mass="67901">MQIKTPDIGVDKANVAEILVKVGDRVEVDDSIVVLESDKATVEVPSTSTGVVKSILINQGDDVTEGVALIEVEAEGAAQAAPTPVPAAEEKPAAPAPAQQTQASAQPAATSTATVDVTVPDIGVEKALVGEILVKVGDQIDVEQSIVVVESDKATVEVPSSVAGIVESIQVKEGDTVKEGVVLLQVKTTSASSAPAEAPASITAAAAAPAPAQQETVAATATQSGPVDINVPDLGVDKAVVAEILVQVGDKVDVDQSLVVVESDKATVEVPSTVTGVVKAIHLQAGQQVSQGILLATIEVEGQATAAAPAAKAAVASTSPATAPKAATPAPTQSAPAAPSGTDKLTKEQEAENAKVYAGPAVRKLARELGVVLGQVKASGEHGRVMKDDVFAYVKTRLTAPQVAPSTQAAPVASGLPSLPDFTAFGGGEVKAMTRLQQVSVPQLSLNNFIPQVTQFDLADITELEAWRGELKDGFKKQGVSLTILAFIAKAVAHLLKDEPYFAGHLADDQKSVLLRNEIHMGIAVATPDGLTVPVLRNPDQKSIKQIATELAELSQKARDRKLSPKDLQGANFTITSLGSIGGTAFTPLVNWPQVAILGISPATMQPVWNGKDFDPRLMLPLSLSYDHRVINGADAARFTNKLTKLLKDIRTLLL</sequence>
<dbReference type="PROSITE" id="PS51826">
    <property type="entry name" value="PSBD"/>
    <property type="match status" value="1"/>
</dbReference>
<evidence type="ECO:0000259" key="12">
    <source>
        <dbReference type="PROSITE" id="PS51826"/>
    </source>
</evidence>
<dbReference type="EMBL" id="APQQ01000012">
    <property type="protein sequence ID" value="ENW20341.1"/>
    <property type="molecule type" value="Genomic_DNA"/>
</dbReference>
<dbReference type="CDD" id="cd06849">
    <property type="entry name" value="lipoyl_domain"/>
    <property type="match status" value="3"/>
</dbReference>
<dbReference type="Pfam" id="PF00364">
    <property type="entry name" value="Biotin_lipoyl"/>
    <property type="match status" value="3"/>
</dbReference>
<keyword evidence="14" id="KW-1185">Reference proteome</keyword>
<comment type="subunit">
    <text evidence="3">Forms a 24-polypeptide structural core with octahedral symmetry.</text>
</comment>
<feature type="compositionally biased region" description="Low complexity" evidence="10">
    <location>
        <begin position="322"/>
        <end position="340"/>
    </location>
</feature>
<dbReference type="Proteomes" id="UP000017667">
    <property type="component" value="Unassembled WGS sequence"/>
</dbReference>
<proteinExistence type="inferred from homology"/>
<feature type="domain" description="Lipoyl-binding" evidence="11">
    <location>
        <begin position="1"/>
        <end position="73"/>
    </location>
</feature>
<organism evidence="13 14">
    <name type="scientific">Acinetobacter haemolyticus CIP 64.3 = MTCC 9819</name>
    <dbReference type="NCBI Taxonomy" id="1217659"/>
    <lineage>
        <taxon>Bacteria</taxon>
        <taxon>Pseudomonadati</taxon>
        <taxon>Pseudomonadota</taxon>
        <taxon>Gammaproteobacteria</taxon>
        <taxon>Moraxellales</taxon>
        <taxon>Moraxellaceae</taxon>
        <taxon>Acinetobacter</taxon>
    </lineage>
</organism>
<dbReference type="GO" id="GO:0004742">
    <property type="term" value="F:dihydrolipoyllysine-residue acetyltransferase activity"/>
    <property type="evidence" value="ECO:0007669"/>
    <property type="project" value="UniProtKB-EC"/>
</dbReference>
<dbReference type="SUPFAM" id="SSF47005">
    <property type="entry name" value="Peripheral subunit-binding domain of 2-oxo acid dehydrogenase complex"/>
    <property type="match status" value="1"/>
</dbReference>
<evidence type="ECO:0000256" key="10">
    <source>
        <dbReference type="SAM" id="MobiDB-lite"/>
    </source>
</evidence>
<dbReference type="InterPro" id="IPR003016">
    <property type="entry name" value="2-oxoA_DH_lipoyl-BS"/>
</dbReference>
<dbReference type="Gene3D" id="2.40.50.100">
    <property type="match status" value="3"/>
</dbReference>
<dbReference type="PROSITE" id="PS00189">
    <property type="entry name" value="LIPOYL"/>
    <property type="match status" value="3"/>
</dbReference>
<comment type="catalytic activity">
    <reaction evidence="8">
        <text>N(6)-[(R)-dihydrolipoyl]-L-lysyl-[protein] + acetyl-CoA = N(6)-[(R)-S(8)-acetyldihydrolipoyl]-L-lysyl-[protein] + CoA</text>
        <dbReference type="Rhea" id="RHEA:17017"/>
        <dbReference type="Rhea" id="RHEA-COMP:10475"/>
        <dbReference type="Rhea" id="RHEA-COMP:10478"/>
        <dbReference type="ChEBI" id="CHEBI:57287"/>
        <dbReference type="ChEBI" id="CHEBI:57288"/>
        <dbReference type="ChEBI" id="CHEBI:83100"/>
        <dbReference type="ChEBI" id="CHEBI:83111"/>
        <dbReference type="EC" id="2.3.1.12"/>
    </reaction>
</comment>
<evidence type="ECO:0000256" key="4">
    <source>
        <dbReference type="ARBA" id="ARBA00022679"/>
    </source>
</evidence>
<dbReference type="PANTHER" id="PTHR43178">
    <property type="entry name" value="DIHYDROLIPOAMIDE ACETYLTRANSFERASE COMPONENT OF PYRUVATE DEHYDROGENASE COMPLEX"/>
    <property type="match status" value="1"/>
</dbReference>
<name>N9GSV1_ACIHA</name>
<evidence type="ECO:0000313" key="13">
    <source>
        <dbReference type="EMBL" id="ENW20341.1"/>
    </source>
</evidence>
<evidence type="ECO:0000256" key="1">
    <source>
        <dbReference type="ARBA" id="ARBA00001938"/>
    </source>
</evidence>
<dbReference type="PROSITE" id="PS50968">
    <property type="entry name" value="BIOTINYL_LIPOYL"/>
    <property type="match status" value="3"/>
</dbReference>
<dbReference type="Pfam" id="PF02817">
    <property type="entry name" value="E3_binding"/>
    <property type="match status" value="1"/>
</dbReference>
<feature type="region of interest" description="Disordered" evidence="10">
    <location>
        <begin position="80"/>
        <end position="112"/>
    </location>
</feature>
<dbReference type="InterPro" id="IPR050743">
    <property type="entry name" value="2-oxoacid_DH_E2_comp"/>
</dbReference>
<evidence type="ECO:0000313" key="14">
    <source>
        <dbReference type="Proteomes" id="UP000017667"/>
    </source>
</evidence>
<feature type="domain" description="Lipoyl-binding" evidence="11">
    <location>
        <begin position="226"/>
        <end position="299"/>
    </location>
</feature>
<dbReference type="PATRIC" id="fig|1217659.3.peg.807"/>
<comment type="function">
    <text evidence="7">The pyruvate dehydrogenase complex catalyzes the overall conversion of pyruvate to acetyl-CoA and CO(2). It contains multiple copies of three enzymatic components: pyruvate dehydrogenase (E1), dihydrolipoamide acetyltransferase (E2) and lipoamide dehydrogenase (E3).</text>
</comment>
<protein>
    <recommendedName>
        <fullName evidence="9">Dihydrolipoamide acetyltransferase component of pyruvate dehydrogenase complex</fullName>
        <ecNumber evidence="9">2.3.1.-</ecNumber>
    </recommendedName>
</protein>
<dbReference type="EC" id="2.3.1.-" evidence="9"/>
<reference evidence="13 14" key="1">
    <citation type="submission" date="2013-02" db="EMBL/GenBank/DDBJ databases">
        <title>The Genome Sequence of Acinetobacter haemolyticus CIP 64.3.</title>
        <authorList>
            <consortium name="The Broad Institute Genome Sequencing Platform"/>
            <consortium name="The Broad Institute Genome Sequencing Center for Infectious Disease"/>
            <person name="Cerqueira G."/>
            <person name="Feldgarden M."/>
            <person name="Courvalin P."/>
            <person name="Perichon B."/>
            <person name="Grillot-Courvalin C."/>
            <person name="Clermont D."/>
            <person name="Rocha E."/>
            <person name="Yoon E.-J."/>
            <person name="Nemec A."/>
            <person name="Walker B."/>
            <person name="Young S.K."/>
            <person name="Zeng Q."/>
            <person name="Gargeya S."/>
            <person name="Fitzgerald M."/>
            <person name="Haas B."/>
            <person name="Abouelleil A."/>
            <person name="Alvarado L."/>
            <person name="Arachchi H.M."/>
            <person name="Berlin A.M."/>
            <person name="Chapman S.B."/>
            <person name="Dewar J."/>
            <person name="Goldberg J."/>
            <person name="Griggs A."/>
            <person name="Gujja S."/>
            <person name="Hansen M."/>
            <person name="Howarth C."/>
            <person name="Imamovic A."/>
            <person name="Larimer J."/>
            <person name="McCowan C."/>
            <person name="Murphy C."/>
            <person name="Neiman D."/>
            <person name="Pearson M."/>
            <person name="Priest M."/>
            <person name="Roberts A."/>
            <person name="Saif S."/>
            <person name="Shea T."/>
            <person name="Sisk P."/>
            <person name="Sykes S."/>
            <person name="Wortman J."/>
            <person name="Nusbaum C."/>
            <person name="Birren B."/>
        </authorList>
    </citation>
    <scope>NUCLEOTIDE SEQUENCE [LARGE SCALE GENOMIC DNA]</scope>
    <source>
        <strain evidence="13 14">CIP 64.3</strain>
    </source>
</reference>
<dbReference type="Gene3D" id="3.30.559.10">
    <property type="entry name" value="Chloramphenicol acetyltransferase-like domain"/>
    <property type="match status" value="1"/>
</dbReference>